<keyword evidence="1" id="KW-0460">Magnesium</keyword>
<dbReference type="InterPro" id="IPR029044">
    <property type="entry name" value="Nucleotide-diphossugar_trans"/>
</dbReference>
<dbReference type="RefSeq" id="WP_115549922.1">
    <property type="nucleotide sequence ID" value="NZ_QRGP01000002.1"/>
</dbReference>
<keyword evidence="4" id="KW-1185">Reference proteome</keyword>
<evidence type="ECO:0000313" key="3">
    <source>
        <dbReference type="EMBL" id="RDV02820.1"/>
    </source>
</evidence>
<dbReference type="AlphaFoldDB" id="A0A371B5G9"/>
<dbReference type="GO" id="GO:0016779">
    <property type="term" value="F:nucleotidyltransferase activity"/>
    <property type="evidence" value="ECO:0007669"/>
    <property type="project" value="UniProtKB-ARBA"/>
</dbReference>
<gene>
    <name evidence="3" type="ORF">DXH95_12880</name>
</gene>
<name>A0A371B5G9_9SPHN</name>
<proteinExistence type="predicted"/>
<dbReference type="OrthoDB" id="7400486at2"/>
<dbReference type="EMBL" id="QRGP01000002">
    <property type="protein sequence ID" value="RDV02820.1"/>
    <property type="molecule type" value="Genomic_DNA"/>
</dbReference>
<reference evidence="4" key="1">
    <citation type="submission" date="2018-08" db="EMBL/GenBank/DDBJ databases">
        <authorList>
            <person name="Kim S.-J."/>
            <person name="Jung G.-Y."/>
        </authorList>
    </citation>
    <scope>NUCLEOTIDE SEQUENCE [LARGE SCALE GENOMIC DNA]</scope>
    <source>
        <strain evidence="4">GY_G</strain>
    </source>
</reference>
<dbReference type="Gene3D" id="3.90.550.10">
    <property type="entry name" value="Spore Coat Polysaccharide Biosynthesis Protein SpsA, Chain A"/>
    <property type="match status" value="1"/>
</dbReference>
<dbReference type="SUPFAM" id="SSF53448">
    <property type="entry name" value="Nucleotide-diphospho-sugar transferases"/>
    <property type="match status" value="1"/>
</dbReference>
<feature type="domain" description="MobA-like NTP transferase" evidence="2">
    <location>
        <begin position="22"/>
        <end position="146"/>
    </location>
</feature>
<dbReference type="Proteomes" id="UP000263833">
    <property type="component" value="Unassembled WGS sequence"/>
</dbReference>
<dbReference type="Pfam" id="PF12804">
    <property type="entry name" value="NTP_transf_3"/>
    <property type="match status" value="1"/>
</dbReference>
<dbReference type="InterPro" id="IPR025877">
    <property type="entry name" value="MobA-like_NTP_Trfase"/>
</dbReference>
<evidence type="ECO:0000256" key="1">
    <source>
        <dbReference type="ARBA" id="ARBA00022842"/>
    </source>
</evidence>
<comment type="caution">
    <text evidence="3">The sequence shown here is derived from an EMBL/GenBank/DDBJ whole genome shotgun (WGS) entry which is preliminary data.</text>
</comment>
<sequence length="267" mass="28867">MTDQPTILILAGKRDGKLDPLAERAGVSHKCRVPINGKPLLEWVVEAVGPAFPDAKVFISIHDPAVIADLPAVADLADSGRLVLCEAQAGIVESVEHAIALAGGDAAFPLLITTADNVLAESGYLQGVHRDALASEGDAVVVLATRESIRAAHPDGQRKFYEFSDVAISNCNVFWLRNAKALKATEAFREGGQFAKNRARIAKAFGIFNLIRFRLGWWTLEKAFKAISRRFGVRVVPQITPDGAFAIDVDNERTYGVAELLLKARKG</sequence>
<protein>
    <recommendedName>
        <fullName evidence="2">MobA-like NTP transferase domain-containing protein</fullName>
    </recommendedName>
</protein>
<evidence type="ECO:0000313" key="4">
    <source>
        <dbReference type="Proteomes" id="UP000263833"/>
    </source>
</evidence>
<accession>A0A371B5G9</accession>
<evidence type="ECO:0000259" key="2">
    <source>
        <dbReference type="Pfam" id="PF12804"/>
    </source>
</evidence>
<organism evidence="3 4">
    <name type="scientific">Sphingorhabdus pulchriflava</name>
    <dbReference type="NCBI Taxonomy" id="2292257"/>
    <lineage>
        <taxon>Bacteria</taxon>
        <taxon>Pseudomonadati</taxon>
        <taxon>Pseudomonadota</taxon>
        <taxon>Alphaproteobacteria</taxon>
        <taxon>Sphingomonadales</taxon>
        <taxon>Sphingomonadaceae</taxon>
        <taxon>Sphingorhabdus</taxon>
    </lineage>
</organism>